<reference evidence="1" key="1">
    <citation type="submission" date="2009-08" db="EMBL/GenBank/DDBJ databases">
        <authorList>
            <person name="Weinstock G."/>
            <person name="Sodergren E."/>
            <person name="Clifton S."/>
            <person name="Fulton L."/>
            <person name="Fulton B."/>
            <person name="Courtney L."/>
            <person name="Fronick C."/>
            <person name="Harrison M."/>
            <person name="Strong C."/>
            <person name="Farmer C."/>
            <person name="Delahaunty K."/>
            <person name="Markovic C."/>
            <person name="Hall O."/>
            <person name="Minx P."/>
            <person name="Tomlinson C."/>
            <person name="Mitreva M."/>
            <person name="Nelson J."/>
            <person name="Hou S."/>
            <person name="Wollam A."/>
            <person name="Pepin K.H."/>
            <person name="Johnson M."/>
            <person name="Bhonagiri V."/>
            <person name="Nash W.E."/>
            <person name="Warren W."/>
            <person name="Chinwalla A."/>
            <person name="Mardis E.R."/>
            <person name="Wilson R.K."/>
        </authorList>
    </citation>
    <scope>NUCLEOTIDE SEQUENCE [LARGE SCALE GENOMIC DNA]</scope>
    <source>
        <strain evidence="1">A2-165</strain>
    </source>
</reference>
<gene>
    <name evidence="1" type="ORF">FAEPRAA2165_00768</name>
</gene>
<dbReference type="HOGENOM" id="CLU_3153029_0_0_9"/>
<keyword evidence="2" id="KW-1185">Reference proteome</keyword>
<accession>C7H3A8</accession>
<dbReference type="PATRIC" id="fig|411483.3.peg.923"/>
<name>C7H3A8_FAED2</name>
<dbReference type="AlphaFoldDB" id="C7H3A8"/>
<protein>
    <submittedName>
        <fullName evidence="1">Uncharacterized protein</fullName>
    </submittedName>
</protein>
<dbReference type="EMBL" id="ACOP02000015">
    <property type="protein sequence ID" value="EEU97589.1"/>
    <property type="molecule type" value="Genomic_DNA"/>
</dbReference>
<organism evidence="1 2">
    <name type="scientific">Faecalibacterium duncaniae (strain DSM 17677 / JCM 31915 / A2-165)</name>
    <name type="common">Faecalibacterium prausnitzii</name>
    <dbReference type="NCBI Taxonomy" id="411483"/>
    <lineage>
        <taxon>Bacteria</taxon>
        <taxon>Bacillati</taxon>
        <taxon>Bacillota</taxon>
        <taxon>Clostridia</taxon>
        <taxon>Eubacteriales</taxon>
        <taxon>Oscillospiraceae</taxon>
        <taxon>Faecalibacterium</taxon>
    </lineage>
</organism>
<comment type="caution">
    <text evidence="1">The sequence shown here is derived from an EMBL/GenBank/DDBJ whole genome shotgun (WGS) entry which is preliminary data.</text>
</comment>
<sequence length="48" mass="5793">MLHLLSTHIFRVLIYTDAGQKSRGFIKSSEMNWNKMPFVRCYKKFIKK</sequence>
<evidence type="ECO:0000313" key="2">
    <source>
        <dbReference type="Proteomes" id="UP000004619"/>
    </source>
</evidence>
<dbReference type="Proteomes" id="UP000004619">
    <property type="component" value="Unassembled WGS sequence"/>
</dbReference>
<proteinExistence type="predicted"/>
<evidence type="ECO:0000313" key="1">
    <source>
        <dbReference type="EMBL" id="EEU97589.1"/>
    </source>
</evidence>